<protein>
    <submittedName>
        <fullName evidence="2">Uncharacterized protein</fullName>
    </submittedName>
</protein>
<evidence type="ECO:0000256" key="1">
    <source>
        <dbReference type="SAM" id="MobiDB-lite"/>
    </source>
</evidence>
<dbReference type="EMBL" id="LUGG01000015">
    <property type="protein sequence ID" value="OBZ69643.1"/>
    <property type="molecule type" value="Genomic_DNA"/>
</dbReference>
<proteinExistence type="predicted"/>
<evidence type="ECO:0000313" key="2">
    <source>
        <dbReference type="EMBL" id="OBZ69643.1"/>
    </source>
</evidence>
<feature type="region of interest" description="Disordered" evidence="1">
    <location>
        <begin position="1"/>
        <end position="61"/>
    </location>
</feature>
<gene>
    <name evidence="2" type="ORF">A0H81_10368</name>
</gene>
<feature type="compositionally biased region" description="Polar residues" evidence="1">
    <location>
        <begin position="43"/>
        <end position="53"/>
    </location>
</feature>
<dbReference type="Proteomes" id="UP000092993">
    <property type="component" value="Unassembled WGS sequence"/>
</dbReference>
<sequence length="169" mass="18675">MRQGRNHPHGRMKRNHAARIPGAHGSGGQPYPQRTTHPPPSVIASSSEHSTTVPAECTGSHPTNTLVVQARPASPGAHIASTVDDVLERATWAACSHYPYAPRRRTRTLHQNLGMQGSLRACCTAVDTTRLAYASYARRVNWHREFQPATPFMARSSFIPTKQPHREKT</sequence>
<reference evidence="2 3" key="1">
    <citation type="submission" date="2016-03" db="EMBL/GenBank/DDBJ databases">
        <title>Whole genome sequencing of Grifola frondosa 9006-11.</title>
        <authorList>
            <person name="Min B."/>
            <person name="Park H."/>
            <person name="Kim J.-G."/>
            <person name="Cho H."/>
            <person name="Oh Y.-L."/>
            <person name="Kong W.-S."/>
            <person name="Choi I.-G."/>
        </authorList>
    </citation>
    <scope>NUCLEOTIDE SEQUENCE [LARGE SCALE GENOMIC DNA]</scope>
    <source>
        <strain evidence="2 3">9006-11</strain>
    </source>
</reference>
<comment type="caution">
    <text evidence="2">The sequence shown here is derived from an EMBL/GenBank/DDBJ whole genome shotgun (WGS) entry which is preliminary data.</text>
</comment>
<feature type="compositionally biased region" description="Basic residues" evidence="1">
    <location>
        <begin position="1"/>
        <end position="17"/>
    </location>
</feature>
<organism evidence="2 3">
    <name type="scientific">Grifola frondosa</name>
    <name type="common">Maitake</name>
    <name type="synonym">Polyporus frondosus</name>
    <dbReference type="NCBI Taxonomy" id="5627"/>
    <lineage>
        <taxon>Eukaryota</taxon>
        <taxon>Fungi</taxon>
        <taxon>Dikarya</taxon>
        <taxon>Basidiomycota</taxon>
        <taxon>Agaricomycotina</taxon>
        <taxon>Agaricomycetes</taxon>
        <taxon>Polyporales</taxon>
        <taxon>Grifolaceae</taxon>
        <taxon>Grifola</taxon>
    </lineage>
</organism>
<keyword evidence="3" id="KW-1185">Reference proteome</keyword>
<name>A0A1C7LY58_GRIFR</name>
<accession>A0A1C7LY58</accession>
<evidence type="ECO:0000313" key="3">
    <source>
        <dbReference type="Proteomes" id="UP000092993"/>
    </source>
</evidence>
<dbReference type="AlphaFoldDB" id="A0A1C7LY58"/>